<evidence type="ECO:0000313" key="2">
    <source>
        <dbReference type="Proteomes" id="UP001424459"/>
    </source>
</evidence>
<accession>A0ABP7UE13</accession>
<organism evidence="1 2">
    <name type="scientific">Sphingomonas rosea</name>
    <dbReference type="NCBI Taxonomy" id="335605"/>
    <lineage>
        <taxon>Bacteria</taxon>
        <taxon>Pseudomonadati</taxon>
        <taxon>Pseudomonadota</taxon>
        <taxon>Alphaproteobacteria</taxon>
        <taxon>Sphingomonadales</taxon>
        <taxon>Sphingomonadaceae</taxon>
        <taxon>Sphingomonas</taxon>
    </lineage>
</organism>
<name>A0ABP7UE13_9SPHN</name>
<proteinExistence type="predicted"/>
<keyword evidence="2" id="KW-1185">Reference proteome</keyword>
<reference evidence="2" key="1">
    <citation type="journal article" date="2019" name="Int. J. Syst. Evol. Microbiol.">
        <title>The Global Catalogue of Microorganisms (GCM) 10K type strain sequencing project: providing services to taxonomists for standard genome sequencing and annotation.</title>
        <authorList>
            <consortium name="The Broad Institute Genomics Platform"/>
            <consortium name="The Broad Institute Genome Sequencing Center for Infectious Disease"/>
            <person name="Wu L."/>
            <person name="Ma J."/>
        </authorList>
    </citation>
    <scope>NUCLEOTIDE SEQUENCE [LARGE SCALE GENOMIC DNA]</scope>
    <source>
        <strain evidence="2">JCM 17564</strain>
    </source>
</reference>
<comment type="caution">
    <text evidence="1">The sequence shown here is derived from an EMBL/GenBank/DDBJ whole genome shotgun (WGS) entry which is preliminary data.</text>
</comment>
<sequence length="161" mass="16893">MIEFALLAVAAATQPVAPPAPPAPPPVIPIPAPPSPVRPDRLLRPPVAVQVRVSGAGRVLFADTLRVGPIGANFQQSQREAGEQLCSTGLSTSSRNLQLSVQPTYDNAERYRVSVSWSRPVGSGCDVGSRTASADQSVLLPPGQTVRIEGDGGLLVELTRR</sequence>
<protein>
    <submittedName>
        <fullName evidence="1">Uncharacterized protein</fullName>
    </submittedName>
</protein>
<gene>
    <name evidence="1" type="ORF">GCM10022281_22800</name>
</gene>
<dbReference type="Proteomes" id="UP001424459">
    <property type="component" value="Unassembled WGS sequence"/>
</dbReference>
<dbReference type="EMBL" id="BAABBR010000001">
    <property type="protein sequence ID" value="GAA4041250.1"/>
    <property type="molecule type" value="Genomic_DNA"/>
</dbReference>
<dbReference type="RefSeq" id="WP_344697210.1">
    <property type="nucleotide sequence ID" value="NZ_BAABBR010000001.1"/>
</dbReference>
<evidence type="ECO:0000313" key="1">
    <source>
        <dbReference type="EMBL" id="GAA4041250.1"/>
    </source>
</evidence>